<comment type="caution">
    <text evidence="5">The sequence shown here is derived from an EMBL/GenBank/DDBJ whole genome shotgun (WGS) entry which is preliminary data.</text>
</comment>
<dbReference type="AlphaFoldDB" id="A0A8B2NJY3"/>
<dbReference type="EMBL" id="QHHQ01000008">
    <property type="protein sequence ID" value="RAH97671.1"/>
    <property type="molecule type" value="Genomic_DNA"/>
</dbReference>
<dbReference type="HAMAP" id="MF_00023">
    <property type="entry name" value="SmpB"/>
    <property type="match status" value="1"/>
</dbReference>
<gene>
    <name evidence="3" type="primary">smpB</name>
    <name evidence="5" type="ORF">DLJ53_27880</name>
</gene>
<dbReference type="InterPro" id="IPR020081">
    <property type="entry name" value="SsrA-bd_prot_CS"/>
</dbReference>
<dbReference type="GO" id="GO:0070930">
    <property type="term" value="P:trans-translation-dependent protein tagging"/>
    <property type="evidence" value="ECO:0007669"/>
    <property type="project" value="TreeGrafter"/>
</dbReference>
<dbReference type="RefSeq" id="WP_111351495.1">
    <property type="nucleotide sequence ID" value="NZ_JAIWKD010000004.1"/>
</dbReference>
<evidence type="ECO:0000256" key="2">
    <source>
        <dbReference type="ARBA" id="ARBA00022884"/>
    </source>
</evidence>
<dbReference type="CDD" id="cd09294">
    <property type="entry name" value="SmpB"/>
    <property type="match status" value="1"/>
</dbReference>
<feature type="compositionally biased region" description="Basic and acidic residues" evidence="4">
    <location>
        <begin position="135"/>
        <end position="157"/>
    </location>
</feature>
<evidence type="ECO:0000256" key="4">
    <source>
        <dbReference type="SAM" id="MobiDB-lite"/>
    </source>
</evidence>
<keyword evidence="1 3" id="KW-0963">Cytoplasm</keyword>
<dbReference type="OrthoDB" id="9805462at2"/>
<comment type="similarity">
    <text evidence="3">Belongs to the SmpB family.</text>
</comment>
<keyword evidence="6" id="KW-1185">Reference proteome</keyword>
<dbReference type="PANTHER" id="PTHR30308">
    <property type="entry name" value="TMRNA-BINDING COMPONENT OF TRANS-TRANSLATION TAGGING COMPLEX"/>
    <property type="match status" value="1"/>
</dbReference>
<dbReference type="InterPro" id="IPR000037">
    <property type="entry name" value="SsrA-bd_prot"/>
</dbReference>
<organism evidence="5 6">
    <name type="scientific">Acuticoccus sediminis</name>
    <dbReference type="NCBI Taxonomy" id="2184697"/>
    <lineage>
        <taxon>Bacteria</taxon>
        <taxon>Pseudomonadati</taxon>
        <taxon>Pseudomonadota</taxon>
        <taxon>Alphaproteobacteria</taxon>
        <taxon>Hyphomicrobiales</taxon>
        <taxon>Amorphaceae</taxon>
        <taxon>Acuticoccus</taxon>
    </lineage>
</organism>
<evidence type="ECO:0000256" key="3">
    <source>
        <dbReference type="HAMAP-Rule" id="MF_00023"/>
    </source>
</evidence>
<sequence>MAKNPHPASRAVAENRKARFNYEILEDVEAGIQLQGTEVKSLREGRTNIADSYAGESGGELWLYNVYIPEYQQASRFNHETKRPRKLLLHRREMDKLIGAVAQDGLTLVPLRMYFNERGVAKVQLGLARGKKTHDKRESEKKRDWQRDKARLLRDRG</sequence>
<dbReference type="SUPFAM" id="SSF74982">
    <property type="entry name" value="Small protein B (SmpB)"/>
    <property type="match status" value="1"/>
</dbReference>
<dbReference type="GO" id="GO:0003723">
    <property type="term" value="F:RNA binding"/>
    <property type="evidence" value="ECO:0007669"/>
    <property type="project" value="UniProtKB-UniRule"/>
</dbReference>
<proteinExistence type="inferred from homology"/>
<feature type="region of interest" description="Disordered" evidence="4">
    <location>
        <begin position="128"/>
        <end position="157"/>
    </location>
</feature>
<dbReference type="NCBIfam" id="NF003843">
    <property type="entry name" value="PRK05422.1"/>
    <property type="match status" value="1"/>
</dbReference>
<evidence type="ECO:0000256" key="1">
    <source>
        <dbReference type="ARBA" id="ARBA00022490"/>
    </source>
</evidence>
<comment type="subcellular location">
    <subcellularLocation>
        <location evidence="3">Cytoplasm</location>
    </subcellularLocation>
    <text evidence="3">The tmRNA-SmpB complex associates with stalled 70S ribosomes.</text>
</comment>
<dbReference type="InterPro" id="IPR023620">
    <property type="entry name" value="SmpB"/>
</dbReference>
<accession>A0A8B2NJY3</accession>
<protein>
    <recommendedName>
        <fullName evidence="3">SsrA-binding protein</fullName>
    </recommendedName>
    <alternativeName>
        <fullName evidence="3">Small protein B</fullName>
    </alternativeName>
</protein>
<dbReference type="GO" id="GO:0005829">
    <property type="term" value="C:cytosol"/>
    <property type="evidence" value="ECO:0007669"/>
    <property type="project" value="TreeGrafter"/>
</dbReference>
<reference evidence="5 6" key="1">
    <citation type="submission" date="2018-05" db="EMBL/GenBank/DDBJ databases">
        <title>Acuticoccus sediminis sp. nov., isolated from deep-sea sediment of Indian Ocean.</title>
        <authorList>
            <person name="Liu X."/>
            <person name="Lai Q."/>
            <person name="Du Y."/>
            <person name="Sun F."/>
            <person name="Zhang X."/>
            <person name="Wang S."/>
            <person name="Shao Z."/>
        </authorList>
    </citation>
    <scope>NUCLEOTIDE SEQUENCE [LARGE SCALE GENOMIC DNA]</scope>
    <source>
        <strain evidence="5 6">PTG4-2</strain>
    </source>
</reference>
<dbReference type="NCBIfam" id="TIGR00086">
    <property type="entry name" value="smpB"/>
    <property type="match status" value="1"/>
</dbReference>
<dbReference type="PANTHER" id="PTHR30308:SF2">
    <property type="entry name" value="SSRA-BINDING PROTEIN"/>
    <property type="match status" value="1"/>
</dbReference>
<comment type="function">
    <text evidence="3">Required for rescue of stalled ribosomes mediated by trans-translation. Binds to transfer-messenger RNA (tmRNA), required for stable association of tmRNA with ribosomes. tmRNA and SmpB together mimic tRNA shape, replacing the anticodon stem-loop with SmpB. tmRNA is encoded by the ssrA gene; the 2 termini fold to resemble tRNA(Ala) and it encodes a 'tag peptide', a short internal open reading frame. During trans-translation Ala-aminoacylated tmRNA acts like a tRNA, entering the A-site of stalled ribosomes, displacing the stalled mRNA. The ribosome then switches to translate the ORF on the tmRNA; the nascent peptide is terminated with the 'tag peptide' encoded by the tmRNA and targeted for degradation. The ribosome is freed to recommence translation, which seems to be the essential function of trans-translation.</text>
</comment>
<dbReference type="Proteomes" id="UP000249590">
    <property type="component" value="Unassembled WGS sequence"/>
</dbReference>
<name>A0A8B2NJY3_9HYPH</name>
<dbReference type="PROSITE" id="PS01317">
    <property type="entry name" value="SSRP"/>
    <property type="match status" value="1"/>
</dbReference>
<dbReference type="Pfam" id="PF01668">
    <property type="entry name" value="SmpB"/>
    <property type="match status" value="1"/>
</dbReference>
<evidence type="ECO:0000313" key="5">
    <source>
        <dbReference type="EMBL" id="RAH97671.1"/>
    </source>
</evidence>
<dbReference type="GO" id="GO:0070929">
    <property type="term" value="P:trans-translation"/>
    <property type="evidence" value="ECO:0007669"/>
    <property type="project" value="UniProtKB-UniRule"/>
</dbReference>
<keyword evidence="2 3" id="KW-0694">RNA-binding</keyword>
<dbReference type="Gene3D" id="2.40.280.10">
    <property type="match status" value="1"/>
</dbReference>
<evidence type="ECO:0000313" key="6">
    <source>
        <dbReference type="Proteomes" id="UP000249590"/>
    </source>
</evidence>